<reference evidence="1 2" key="1">
    <citation type="journal article" date="2011" name="PLoS Pathog.">
        <title>Dynamic evolution of pathogenicity revealed by sequencing and comparative genomics of 19 Pseudomonas syringae isolates.</title>
        <authorList>
            <person name="Baltrus D.A."/>
            <person name="Nishimura M.T."/>
            <person name="Romanchuk A."/>
            <person name="Chang J.H."/>
            <person name="Mukhtar M.S."/>
            <person name="Cherkis K."/>
            <person name="Roach J."/>
            <person name="Grant S.R."/>
            <person name="Jones C.D."/>
            <person name="Dangl J.L."/>
        </authorList>
    </citation>
    <scope>NUCLEOTIDE SEQUENCE [LARGE SCALE GENOMIC DNA]</scope>
    <source>
        <strain evidence="2">race 4</strain>
    </source>
</reference>
<feature type="non-terminal residue" evidence="1">
    <location>
        <position position="34"/>
    </location>
</feature>
<protein>
    <submittedName>
        <fullName evidence="1">Relaxase</fullName>
    </submittedName>
</protein>
<gene>
    <name evidence="1" type="ORF">Pgy4_41659</name>
</gene>
<accession>F3CJQ7</accession>
<dbReference type="EMBL" id="ADWY01004186">
    <property type="protein sequence ID" value="EGH19499.1"/>
    <property type="molecule type" value="Genomic_DNA"/>
</dbReference>
<sequence length="34" mass="3945">PRQWRPGSVVPPYAKNPHRVATVADIEQRARMLF</sequence>
<organism evidence="1 2">
    <name type="scientific">Pseudomonas savastanoi pv. glycinea str. race 4</name>
    <dbReference type="NCBI Taxonomy" id="875330"/>
    <lineage>
        <taxon>Bacteria</taxon>
        <taxon>Pseudomonadati</taxon>
        <taxon>Pseudomonadota</taxon>
        <taxon>Gammaproteobacteria</taxon>
        <taxon>Pseudomonadales</taxon>
        <taxon>Pseudomonadaceae</taxon>
        <taxon>Pseudomonas</taxon>
    </lineage>
</organism>
<comment type="caution">
    <text evidence="1">The sequence shown here is derived from an EMBL/GenBank/DDBJ whole genome shotgun (WGS) entry which is preliminary data.</text>
</comment>
<feature type="non-terminal residue" evidence="1">
    <location>
        <position position="1"/>
    </location>
</feature>
<evidence type="ECO:0000313" key="1">
    <source>
        <dbReference type="EMBL" id="EGH19499.1"/>
    </source>
</evidence>
<proteinExistence type="predicted"/>
<dbReference type="AlphaFoldDB" id="F3CJQ7"/>
<name>F3CJQ7_PSESG</name>
<evidence type="ECO:0000313" key="2">
    <source>
        <dbReference type="Proteomes" id="UP000005466"/>
    </source>
</evidence>
<dbReference type="Proteomes" id="UP000005466">
    <property type="component" value="Unassembled WGS sequence"/>
</dbReference>